<keyword evidence="3" id="KW-1185">Reference proteome</keyword>
<name>A0A2U1M3Y8_ARTAN</name>
<evidence type="ECO:0000313" key="2">
    <source>
        <dbReference type="EMBL" id="PWA55979.1"/>
    </source>
</evidence>
<comment type="caution">
    <text evidence="2">The sequence shown here is derived from an EMBL/GenBank/DDBJ whole genome shotgun (WGS) entry which is preliminary data.</text>
</comment>
<organism evidence="2 3">
    <name type="scientific">Artemisia annua</name>
    <name type="common">Sweet wormwood</name>
    <dbReference type="NCBI Taxonomy" id="35608"/>
    <lineage>
        <taxon>Eukaryota</taxon>
        <taxon>Viridiplantae</taxon>
        <taxon>Streptophyta</taxon>
        <taxon>Embryophyta</taxon>
        <taxon>Tracheophyta</taxon>
        <taxon>Spermatophyta</taxon>
        <taxon>Magnoliopsida</taxon>
        <taxon>eudicotyledons</taxon>
        <taxon>Gunneridae</taxon>
        <taxon>Pentapetalae</taxon>
        <taxon>asterids</taxon>
        <taxon>campanulids</taxon>
        <taxon>Asterales</taxon>
        <taxon>Asteraceae</taxon>
        <taxon>Asteroideae</taxon>
        <taxon>Anthemideae</taxon>
        <taxon>Artemisiinae</taxon>
        <taxon>Artemisia</taxon>
    </lineage>
</organism>
<dbReference type="PANTHER" id="PTHR32002">
    <property type="entry name" value="PROTEIN NLP8"/>
    <property type="match status" value="1"/>
</dbReference>
<reference evidence="2 3" key="1">
    <citation type="journal article" date="2018" name="Mol. Plant">
        <title>The genome of Artemisia annua provides insight into the evolution of Asteraceae family and artemisinin biosynthesis.</title>
        <authorList>
            <person name="Shen Q."/>
            <person name="Zhang L."/>
            <person name="Liao Z."/>
            <person name="Wang S."/>
            <person name="Yan T."/>
            <person name="Shi P."/>
            <person name="Liu M."/>
            <person name="Fu X."/>
            <person name="Pan Q."/>
            <person name="Wang Y."/>
            <person name="Lv Z."/>
            <person name="Lu X."/>
            <person name="Zhang F."/>
            <person name="Jiang W."/>
            <person name="Ma Y."/>
            <person name="Chen M."/>
            <person name="Hao X."/>
            <person name="Li L."/>
            <person name="Tang Y."/>
            <person name="Lv G."/>
            <person name="Zhou Y."/>
            <person name="Sun X."/>
            <person name="Brodelius P.E."/>
            <person name="Rose J.K.C."/>
            <person name="Tang K."/>
        </authorList>
    </citation>
    <scope>NUCLEOTIDE SEQUENCE [LARGE SCALE GENOMIC DNA]</scope>
    <source>
        <strain evidence="3">cv. Huhao1</strain>
        <tissue evidence="2">Leaf</tissue>
    </source>
</reference>
<accession>A0A2U1M3Y8</accession>
<gene>
    <name evidence="2" type="ORF">CTI12_AA418670</name>
</gene>
<feature type="domain" description="PB1" evidence="1">
    <location>
        <begin position="362"/>
        <end position="443"/>
    </location>
</feature>
<dbReference type="InterPro" id="IPR045012">
    <property type="entry name" value="NLP"/>
</dbReference>
<dbReference type="InterPro" id="IPR055081">
    <property type="entry name" value="NLP1-9_GAF"/>
</dbReference>
<dbReference type="InterPro" id="IPR053793">
    <property type="entry name" value="PB1-like"/>
</dbReference>
<dbReference type="PROSITE" id="PS51745">
    <property type="entry name" value="PB1"/>
    <property type="match status" value="1"/>
</dbReference>
<dbReference type="AlphaFoldDB" id="A0A2U1M3Y8"/>
<dbReference type="STRING" id="35608.A0A2U1M3Y8"/>
<evidence type="ECO:0000313" key="3">
    <source>
        <dbReference type="Proteomes" id="UP000245207"/>
    </source>
</evidence>
<dbReference type="Proteomes" id="UP000245207">
    <property type="component" value="Unassembled WGS sequence"/>
</dbReference>
<dbReference type="SMART" id="SM00666">
    <property type="entry name" value="PB1"/>
    <property type="match status" value="1"/>
</dbReference>
<dbReference type="SUPFAM" id="SSF54277">
    <property type="entry name" value="CAD &amp; PB1 domains"/>
    <property type="match status" value="1"/>
</dbReference>
<dbReference type="PANTHER" id="PTHR32002:SF35">
    <property type="entry name" value="PROTEIN NLP6"/>
    <property type="match status" value="1"/>
</dbReference>
<proteinExistence type="predicted"/>
<protein>
    <submittedName>
        <fullName evidence="2">NIN-like protein</fullName>
    </submittedName>
</protein>
<sequence>MTALSDLRFREPHVLVQFWSPDTLWKRFLLTTLNQPFGIGAVDEGLYLYRLESESRIYVVDGKQTEDLGPPGRVYRRKLPEWSLDVNGWSTGQNVKDWSTSCNIHGYINLPVFEPDSGICVGVLEIVASSKYVDYAFEVKEVSRALKIQIADERRQHELNEISSCLKTVCDIQDIPLAQTWTLAGYNSFVSNSGKLERSCSSYNSTCIGKVCMSTYDLPYYIRDFSMWGYHVACKETHLEKSRGIVGRSLSSRVTYFCMNVTELDKDEYPLVPHARLNGITSCLAVYLRSIGRDVEYVIEFVLPPRSANVAGLQRLVKTMKHQVEKASSVQLVSRPGTHMLDGHAQPEITITEQFIESTVKKLTIKATYKEDMVKFPLRLSDGLARLKELIRKRFPLGSFKLKYKDKDGDMIWISCDRSLMESIAEFRQPDGQTVIRLFVLPDA</sequence>
<dbReference type="Pfam" id="PF22922">
    <property type="entry name" value="GAF_NLP"/>
    <property type="match status" value="1"/>
</dbReference>
<dbReference type="InterPro" id="IPR000270">
    <property type="entry name" value="PB1_dom"/>
</dbReference>
<dbReference type="GO" id="GO:0003700">
    <property type="term" value="F:DNA-binding transcription factor activity"/>
    <property type="evidence" value="ECO:0007669"/>
    <property type="project" value="InterPro"/>
</dbReference>
<dbReference type="Pfam" id="PF00564">
    <property type="entry name" value="PB1"/>
    <property type="match status" value="1"/>
</dbReference>
<dbReference type="EMBL" id="PKPP01006603">
    <property type="protein sequence ID" value="PWA55979.1"/>
    <property type="molecule type" value="Genomic_DNA"/>
</dbReference>
<dbReference type="OrthoDB" id="1594986at2759"/>
<evidence type="ECO:0000259" key="1">
    <source>
        <dbReference type="PROSITE" id="PS51745"/>
    </source>
</evidence>
<dbReference type="Gene3D" id="3.10.20.90">
    <property type="entry name" value="Phosphatidylinositol 3-kinase Catalytic Subunit, Chain A, domain 1"/>
    <property type="match status" value="1"/>
</dbReference>